<gene>
    <name evidence="1" type="ORF">SDC9_49994</name>
</gene>
<accession>A0A644WJH1</accession>
<proteinExistence type="predicted"/>
<protein>
    <recommendedName>
        <fullName evidence="2">ABC transporter substrate-binding protein</fullName>
    </recommendedName>
</protein>
<evidence type="ECO:0000313" key="1">
    <source>
        <dbReference type="EMBL" id="MPM03727.1"/>
    </source>
</evidence>
<sequence length="257" mass="27544">MKKLSIVTLLLIVSASLFAQGVPEDVAASAASRPAAIVASTSWTAAFADLGGLDDVPFIAPANLIHPPEYEIIVGDVLKINNADYFIYAGYERMMQSMGSSIKKDEASMIKINTNNSIENVREQASLIAAVMGTQAESTKRVAQYVQVVEDGARKVREQGLDQLKVYCHSMQVYLAKDLGLSVAGTFGPGPVTAAQIAEVAKGGYDLIIDNIHNPIAKPFLEVSPTTKVVVWRNFPDRGGKGSLAAMVGSNIENLFR</sequence>
<dbReference type="EMBL" id="VSSQ01000977">
    <property type="protein sequence ID" value="MPM03727.1"/>
    <property type="molecule type" value="Genomic_DNA"/>
</dbReference>
<dbReference type="AlphaFoldDB" id="A0A644WJH1"/>
<evidence type="ECO:0008006" key="2">
    <source>
        <dbReference type="Google" id="ProtNLM"/>
    </source>
</evidence>
<reference evidence="1" key="1">
    <citation type="submission" date="2019-08" db="EMBL/GenBank/DDBJ databases">
        <authorList>
            <person name="Kucharzyk K."/>
            <person name="Murdoch R.W."/>
            <person name="Higgins S."/>
            <person name="Loffler F."/>
        </authorList>
    </citation>
    <scope>NUCLEOTIDE SEQUENCE</scope>
</reference>
<comment type="caution">
    <text evidence="1">The sequence shown here is derived from an EMBL/GenBank/DDBJ whole genome shotgun (WGS) entry which is preliminary data.</text>
</comment>
<name>A0A644WJH1_9ZZZZ</name>
<dbReference type="SUPFAM" id="SSF53807">
    <property type="entry name" value="Helical backbone' metal receptor"/>
    <property type="match status" value="1"/>
</dbReference>
<organism evidence="1">
    <name type="scientific">bioreactor metagenome</name>
    <dbReference type="NCBI Taxonomy" id="1076179"/>
    <lineage>
        <taxon>unclassified sequences</taxon>
        <taxon>metagenomes</taxon>
        <taxon>ecological metagenomes</taxon>
    </lineage>
</organism>